<dbReference type="OrthoDB" id="387226at2"/>
<dbReference type="GO" id="GO:0000921">
    <property type="term" value="P:septin ring assembly"/>
    <property type="evidence" value="ECO:0007669"/>
    <property type="project" value="InterPro"/>
</dbReference>
<dbReference type="Pfam" id="PF06160">
    <property type="entry name" value="EzrA"/>
    <property type="match status" value="1"/>
</dbReference>
<dbReference type="AlphaFoldDB" id="A0A0M5KCJ6"/>
<evidence type="ECO:0000256" key="5">
    <source>
        <dbReference type="SAM" id="Coils"/>
    </source>
</evidence>
<reference evidence="7 8" key="1">
    <citation type="journal article" date="2015" name="Genome Announc.">
        <title>Complete Genome Sequence of Spiroplasma cantharicola CC-1T (DSM 21588), a Bacterium Isolated from Soldier Beetle (Cantharis carolinus).</title>
        <authorList>
            <person name="Lo W.S."/>
            <person name="Liu P.Y."/>
            <person name="Kuo C.H."/>
        </authorList>
    </citation>
    <scope>NUCLEOTIDE SEQUENCE [LARGE SCALE GENOMIC DNA]</scope>
    <source>
        <strain evidence="7 8">CC-1</strain>
    </source>
</reference>
<keyword evidence="8" id="KW-1185">Reference proteome</keyword>
<evidence type="ECO:0000256" key="1">
    <source>
        <dbReference type="ARBA" id="ARBA00004167"/>
    </source>
</evidence>
<keyword evidence="5" id="KW-0175">Coiled coil</keyword>
<accession>A0A0M5KCJ6</accession>
<evidence type="ECO:0000256" key="4">
    <source>
        <dbReference type="ARBA" id="ARBA00023136"/>
    </source>
</evidence>
<evidence type="ECO:0000256" key="2">
    <source>
        <dbReference type="ARBA" id="ARBA00022692"/>
    </source>
</evidence>
<dbReference type="GO" id="GO:0005940">
    <property type="term" value="C:septin ring"/>
    <property type="evidence" value="ECO:0007669"/>
    <property type="project" value="InterPro"/>
</dbReference>
<dbReference type="PATRIC" id="fig|362837.3.peg.879"/>
<organism evidence="7 8">
    <name type="scientific">Spiroplasma cantharicola</name>
    <dbReference type="NCBI Taxonomy" id="362837"/>
    <lineage>
        <taxon>Bacteria</taxon>
        <taxon>Bacillati</taxon>
        <taxon>Mycoplasmatota</taxon>
        <taxon>Mollicutes</taxon>
        <taxon>Entomoplasmatales</taxon>
        <taxon>Spiroplasmataceae</taxon>
        <taxon>Spiroplasma</taxon>
    </lineage>
</organism>
<keyword evidence="4 6" id="KW-0472">Membrane</keyword>
<keyword evidence="3 6" id="KW-1133">Transmembrane helix</keyword>
<dbReference type="RefSeq" id="WP_053946517.1">
    <property type="nucleotide sequence ID" value="NZ_CP012622.1"/>
</dbReference>
<keyword evidence="2 6" id="KW-0812">Transmembrane</keyword>
<comment type="subcellular location">
    <subcellularLocation>
        <location evidence="1">Membrane</location>
        <topology evidence="1">Single-pass membrane protein</topology>
    </subcellularLocation>
</comment>
<dbReference type="PROSITE" id="PS51257">
    <property type="entry name" value="PROKAR_LIPOPROTEIN"/>
    <property type="match status" value="1"/>
</dbReference>
<dbReference type="InterPro" id="IPR010379">
    <property type="entry name" value="EzrA"/>
</dbReference>
<proteinExistence type="predicted"/>
<dbReference type="KEGG" id="scj:SCANT_v1c08630"/>
<name>A0A0M5KCJ6_9MOLU</name>
<evidence type="ECO:0008006" key="9">
    <source>
        <dbReference type="Google" id="ProtNLM"/>
    </source>
</evidence>
<sequence>MKSLWDIDQLFKNPIYISALCIFLACLVATVIILILLSIYKKILQVAAKTIDLIDDLKKSPLKYRLNRISIIFDETGSFEKELMIWRTKYEILFEKELQKIFVDFVGLLEDKKNTLPNLKNVKKFEAIYSRVTNINKNVHDIFIDIMNYLEIEFIQRDSITFQKELFRILKDEVIMTTFKEVAIDEEKLKNTIEQIDELFEDFYLKLDEGKYKESWDYLLKIDQALVFLIELLDSIPYVISTITTVIPELMISLKNKHITFGPVERKLPRNALKYAELENQVDKLRVKINNELKKLQFKKANRTLKEVFNQIAVFKSAVENEDNLKSFFEVRTPEIRNKFDRIEQSSRYIERDFAKVEGISKQISKERNEFENAKSSFRKTKTKADLLFSQIDLGTNSGNEINLSEIKSQMLELMDQSLKDMTALEKSAKTVESKSTNIDSLENQIIFVQSILNQLDVKINQYKSIKELEKFILPIQEIHAKLQKISTDKLKKISTLEDRSLVSNEVELYNQETLFIARDLNDTIFLDYISQEIIIYLERYVGKIEGIEKIIFDCEGLFKTRQLDQLIGYSLKTLLRIKENYRR</sequence>
<protein>
    <recommendedName>
        <fullName evidence="9">Septation ring formation regulator</fullName>
    </recommendedName>
</protein>
<dbReference type="EMBL" id="CP012622">
    <property type="protein sequence ID" value="ALD66769.1"/>
    <property type="molecule type" value="Genomic_DNA"/>
</dbReference>
<dbReference type="STRING" id="362837.SCANT_v1c08630"/>
<gene>
    <name evidence="7" type="ORF">SCANT_v1c08630</name>
</gene>
<evidence type="ECO:0000256" key="6">
    <source>
        <dbReference type="SAM" id="Phobius"/>
    </source>
</evidence>
<evidence type="ECO:0000256" key="3">
    <source>
        <dbReference type="ARBA" id="ARBA00022989"/>
    </source>
</evidence>
<feature type="transmembrane region" description="Helical" evidence="6">
    <location>
        <begin position="15"/>
        <end position="40"/>
    </location>
</feature>
<evidence type="ECO:0000313" key="8">
    <source>
        <dbReference type="Proteomes" id="UP000063919"/>
    </source>
</evidence>
<feature type="coiled-coil region" evidence="5">
    <location>
        <begin position="275"/>
        <end position="302"/>
    </location>
</feature>
<dbReference type="GO" id="GO:0016020">
    <property type="term" value="C:membrane"/>
    <property type="evidence" value="ECO:0007669"/>
    <property type="project" value="UniProtKB-SubCell"/>
</dbReference>
<dbReference type="Proteomes" id="UP000063919">
    <property type="component" value="Chromosome"/>
</dbReference>
<evidence type="ECO:0000313" key="7">
    <source>
        <dbReference type="EMBL" id="ALD66769.1"/>
    </source>
</evidence>